<accession>A0ABW5ZME0</accession>
<dbReference type="EC" id="1.-.-.-" evidence="2"/>
<dbReference type="PANTHER" id="PTHR42685:SF22">
    <property type="entry name" value="CONDITIONED MEDIUM FACTOR RECEPTOR 1"/>
    <property type="match status" value="1"/>
</dbReference>
<evidence type="ECO:0000259" key="1">
    <source>
        <dbReference type="Pfam" id="PF01494"/>
    </source>
</evidence>
<dbReference type="GO" id="GO:0016491">
    <property type="term" value="F:oxidoreductase activity"/>
    <property type="evidence" value="ECO:0007669"/>
    <property type="project" value="UniProtKB-KW"/>
</dbReference>
<sequence>MITVRPKIDYDCDVLIVGGGPAGSGLAFHLASKGIKVIVVEAGVFPRDKICGDGVSPIALAELEKMGITGTKKFKKANEIKKVGLFLKDSKAFIDLSKPDNLPFHARIIPRIELDNWIYEAAKKAGATYIQGTRVINYSITSNLALVELKNADKIFSLKAKLIVGADGSNSTIARKLHDRKPQDDYQLLGLRAYYKNVNGPRDRVDIYFNEGGFPGIFWMFPKGENGANIGIAMISKTFPHKPPHIKDLLMTHISNNPDILERIGPGEIEGKIDGWPITFFNAKQKIVADRLMLVGEAAGLINPLSGDGIQYALISANWASKTIEKCVKTHDFTSEALDAYTKQVNQNVGYDFALSDLLVQFPRNKSFTKVWMTILTVMIERAKTDKQYADIVAGIFEGTYPSYKALTGDFIIKSLKQGGIEIGKALTNSLINPSDTINTSIEVTQQLFKLIEDLKAHPKAHLNWVGDTASKVFTVAKHAAKSNPIAK</sequence>
<dbReference type="InterPro" id="IPR011777">
    <property type="entry name" value="Geranylgeranyl_Rdtase_fam"/>
</dbReference>
<dbReference type="InterPro" id="IPR002938">
    <property type="entry name" value="FAD-bd"/>
</dbReference>
<dbReference type="SUPFAM" id="SSF51905">
    <property type="entry name" value="FAD/NAD(P)-binding domain"/>
    <property type="match status" value="1"/>
</dbReference>
<dbReference type="PANTHER" id="PTHR42685">
    <property type="entry name" value="GERANYLGERANYL DIPHOSPHATE REDUCTASE"/>
    <property type="match status" value="1"/>
</dbReference>
<name>A0ABW5ZME0_9FLAO</name>
<organism evidence="2 3">
    <name type="scientific">Psychroserpens luteus</name>
    <dbReference type="NCBI Taxonomy" id="1434066"/>
    <lineage>
        <taxon>Bacteria</taxon>
        <taxon>Pseudomonadati</taxon>
        <taxon>Bacteroidota</taxon>
        <taxon>Flavobacteriia</taxon>
        <taxon>Flavobacteriales</taxon>
        <taxon>Flavobacteriaceae</taxon>
        <taxon>Psychroserpens</taxon>
    </lineage>
</organism>
<dbReference type="Pfam" id="PF01494">
    <property type="entry name" value="FAD_binding_3"/>
    <property type="match status" value="1"/>
</dbReference>
<keyword evidence="2" id="KW-0560">Oxidoreductase</keyword>
<dbReference type="PRINTS" id="PR00420">
    <property type="entry name" value="RNGMNOXGNASE"/>
</dbReference>
<keyword evidence="3" id="KW-1185">Reference proteome</keyword>
<gene>
    <name evidence="2" type="ORF">ACFS29_00505</name>
</gene>
<comment type="caution">
    <text evidence="2">The sequence shown here is derived from an EMBL/GenBank/DDBJ whole genome shotgun (WGS) entry which is preliminary data.</text>
</comment>
<reference evidence="3" key="1">
    <citation type="journal article" date="2019" name="Int. J. Syst. Evol. Microbiol.">
        <title>The Global Catalogue of Microorganisms (GCM) 10K type strain sequencing project: providing services to taxonomists for standard genome sequencing and annotation.</title>
        <authorList>
            <consortium name="The Broad Institute Genomics Platform"/>
            <consortium name="The Broad Institute Genome Sequencing Center for Infectious Disease"/>
            <person name="Wu L."/>
            <person name="Ma J."/>
        </authorList>
    </citation>
    <scope>NUCLEOTIDE SEQUENCE [LARGE SCALE GENOMIC DNA]</scope>
    <source>
        <strain evidence="3">KCTC 32514</strain>
    </source>
</reference>
<dbReference type="EMBL" id="JBHUOS010000001">
    <property type="protein sequence ID" value="MFD2914104.1"/>
    <property type="molecule type" value="Genomic_DNA"/>
</dbReference>
<dbReference type="NCBIfam" id="TIGR02032">
    <property type="entry name" value="GG-red-SF"/>
    <property type="match status" value="1"/>
</dbReference>
<evidence type="ECO:0000313" key="3">
    <source>
        <dbReference type="Proteomes" id="UP001597548"/>
    </source>
</evidence>
<proteinExistence type="predicted"/>
<dbReference type="InterPro" id="IPR050407">
    <property type="entry name" value="Geranylgeranyl_reductase"/>
</dbReference>
<feature type="domain" description="FAD-binding" evidence="1">
    <location>
        <begin position="11"/>
        <end position="342"/>
    </location>
</feature>
<dbReference type="Gene3D" id="3.50.50.60">
    <property type="entry name" value="FAD/NAD(P)-binding domain"/>
    <property type="match status" value="1"/>
</dbReference>
<dbReference type="Proteomes" id="UP001597548">
    <property type="component" value="Unassembled WGS sequence"/>
</dbReference>
<dbReference type="InterPro" id="IPR036188">
    <property type="entry name" value="FAD/NAD-bd_sf"/>
</dbReference>
<evidence type="ECO:0000313" key="2">
    <source>
        <dbReference type="EMBL" id="MFD2914104.1"/>
    </source>
</evidence>
<dbReference type="RefSeq" id="WP_194507194.1">
    <property type="nucleotide sequence ID" value="NZ_JADILU010000002.1"/>
</dbReference>
<protein>
    <submittedName>
        <fullName evidence="2">NAD(P)/FAD-dependent oxidoreductase</fullName>
        <ecNumber evidence="2">1.-.-.-</ecNumber>
    </submittedName>
</protein>